<accession>A0A1I4DYU6</accession>
<evidence type="ECO:0000313" key="2">
    <source>
        <dbReference type="EMBL" id="SFK98109.1"/>
    </source>
</evidence>
<evidence type="ECO:0000313" key="3">
    <source>
        <dbReference type="Proteomes" id="UP000198725"/>
    </source>
</evidence>
<dbReference type="RefSeq" id="WP_092704195.1">
    <property type="nucleotide sequence ID" value="NZ_FOSR01000010.1"/>
</dbReference>
<keyword evidence="3" id="KW-1185">Reference proteome</keyword>
<name>A0A1I4DYU6_9GAMM</name>
<dbReference type="InterPro" id="IPR027417">
    <property type="entry name" value="P-loop_NTPase"/>
</dbReference>
<dbReference type="EMBL" id="FOSR01000010">
    <property type="protein sequence ID" value="SFK98109.1"/>
    <property type="molecule type" value="Genomic_DNA"/>
</dbReference>
<dbReference type="AlphaFoldDB" id="A0A1I4DYU6"/>
<dbReference type="Proteomes" id="UP000198725">
    <property type="component" value="Unassembled WGS sequence"/>
</dbReference>
<organism evidence="2 3">
    <name type="scientific">Rhodanobacter glycinis</name>
    <dbReference type="NCBI Taxonomy" id="582702"/>
    <lineage>
        <taxon>Bacteria</taxon>
        <taxon>Pseudomonadati</taxon>
        <taxon>Pseudomonadota</taxon>
        <taxon>Gammaproteobacteria</taxon>
        <taxon>Lysobacterales</taxon>
        <taxon>Rhodanobacteraceae</taxon>
        <taxon>Rhodanobacter</taxon>
    </lineage>
</organism>
<reference evidence="3" key="1">
    <citation type="submission" date="2016-10" db="EMBL/GenBank/DDBJ databases">
        <authorList>
            <person name="Varghese N."/>
            <person name="Submissions S."/>
        </authorList>
    </citation>
    <scope>NUCLEOTIDE SEQUENCE [LARGE SCALE GENOMIC DNA]</scope>
    <source>
        <strain evidence="3">MO64</strain>
    </source>
</reference>
<gene>
    <name evidence="2" type="ORF">SAMN05192579_11086</name>
</gene>
<protein>
    <submittedName>
        <fullName evidence="2">Pilus assembly protein CpaE</fullName>
    </submittedName>
</protein>
<dbReference type="Gene3D" id="3.40.50.2300">
    <property type="match status" value="1"/>
</dbReference>
<evidence type="ECO:0000256" key="1">
    <source>
        <dbReference type="SAM" id="MobiDB-lite"/>
    </source>
</evidence>
<sequence length="439" mass="47025">MNALAAILPISKLEPGVDVLFYSPDEKRAQRLTARLRDLAHVQWEDSRTFSPERWESRRGTQHLILLDYSTDSANASTALARQLTALAPGLPLFGVGSTASDQAAGVLAALRAGVLDFFDMDASDHEIRTLLEHALHLPATPAAPAAPAPRKRGQLVLLLGVRPGVGASTLAAHLGVLATPQPPEKSPRRLDSDKQGPATDTATPKTLLLDLGQPAGDAELYLGIGSDFHYADALRSASRIDATLIRTALPHHASHLAVLAQGSEMPLPPPDAPEAAILVERLLEHVEMLLCDLGGLPTRLVPAALLRAADEIWLVADQGIASVVSLDACLRELERIGVRDHRLSLVINRHDADCGIGAEQIAKRFNLPLLATLPDRSRALRASANQGLLLHQVAPRDIYVRALAPLLAKLHTGASQAAAAPRWKKLFTRGGGPRWKTP</sequence>
<dbReference type="SUPFAM" id="SSF52540">
    <property type="entry name" value="P-loop containing nucleoside triphosphate hydrolases"/>
    <property type="match status" value="1"/>
</dbReference>
<dbReference type="Gene3D" id="3.40.50.300">
    <property type="entry name" value="P-loop containing nucleotide triphosphate hydrolases"/>
    <property type="match status" value="1"/>
</dbReference>
<feature type="compositionally biased region" description="Basic and acidic residues" evidence="1">
    <location>
        <begin position="186"/>
        <end position="195"/>
    </location>
</feature>
<feature type="region of interest" description="Disordered" evidence="1">
    <location>
        <begin position="177"/>
        <end position="207"/>
    </location>
</feature>
<proteinExistence type="predicted"/>